<evidence type="ECO:0000256" key="1">
    <source>
        <dbReference type="SAM" id="MobiDB-lite"/>
    </source>
</evidence>
<feature type="compositionally biased region" description="Basic and acidic residues" evidence="1">
    <location>
        <begin position="890"/>
        <end position="901"/>
    </location>
</feature>
<protein>
    <submittedName>
        <fullName evidence="2">Uncharacterized protein</fullName>
    </submittedName>
</protein>
<feature type="region of interest" description="Disordered" evidence="1">
    <location>
        <begin position="450"/>
        <end position="489"/>
    </location>
</feature>
<proteinExistence type="predicted"/>
<feature type="region of interest" description="Disordered" evidence="1">
    <location>
        <begin position="366"/>
        <end position="428"/>
    </location>
</feature>
<accession>A0A401GJR5</accession>
<gene>
    <name evidence="2" type="ORF">SCP_0407840</name>
</gene>
<feature type="compositionally biased region" description="Low complexity" evidence="1">
    <location>
        <begin position="105"/>
        <end position="118"/>
    </location>
</feature>
<dbReference type="RefSeq" id="XP_027613313.1">
    <property type="nucleotide sequence ID" value="XM_027757512.1"/>
</dbReference>
<evidence type="ECO:0000313" key="3">
    <source>
        <dbReference type="Proteomes" id="UP000287166"/>
    </source>
</evidence>
<dbReference type="STRING" id="139825.A0A401GJR5"/>
<feature type="region of interest" description="Disordered" evidence="1">
    <location>
        <begin position="1"/>
        <end position="25"/>
    </location>
</feature>
<keyword evidence="3" id="KW-1185">Reference proteome</keyword>
<feature type="region of interest" description="Disordered" evidence="1">
    <location>
        <begin position="712"/>
        <end position="943"/>
    </location>
</feature>
<dbReference type="OrthoDB" id="3230904at2759"/>
<dbReference type="Proteomes" id="UP000287166">
    <property type="component" value="Unassembled WGS sequence"/>
</dbReference>
<feature type="compositionally biased region" description="Pro residues" evidence="1">
    <location>
        <begin position="643"/>
        <end position="656"/>
    </location>
</feature>
<feature type="compositionally biased region" description="Low complexity" evidence="1">
    <location>
        <begin position="1065"/>
        <end position="1104"/>
    </location>
</feature>
<dbReference type="GeneID" id="38779317"/>
<feature type="compositionally biased region" description="Polar residues" evidence="1">
    <location>
        <begin position="457"/>
        <end position="472"/>
    </location>
</feature>
<feature type="compositionally biased region" description="Pro residues" evidence="1">
    <location>
        <begin position="1246"/>
        <end position="1255"/>
    </location>
</feature>
<feature type="compositionally biased region" description="Polar residues" evidence="1">
    <location>
        <begin position="974"/>
        <end position="993"/>
    </location>
</feature>
<feature type="region of interest" description="Disordered" evidence="1">
    <location>
        <begin position="199"/>
        <end position="258"/>
    </location>
</feature>
<sequence>MPSLASVRENRPERRRNRSGRVSRTSSVLGTLKNIVYSPLTWFGSAERLASQSVSSDDFEDTPGVNGTPAKRRRVVTAPLNGDREGSGRASKRKRYEEHPPPPQQVQEQAQTQQQQHQISHGYLDIPDRVVPPPPPAPRNLQPAQDRSSSIAIPPNFSQTQHTRHTDSPHASASYAAPSAIARTQSMDPPAMLNATRGSLRDVSMGSIPSGLPRDLTSSPTCAPFHVRMRTSLTPQPSGQRFGPMPSRRDRDASEPPPLAALMTNPVFVKTPQSVQQQQPQQPTLTLGSLGSHRGAGLGPYSPLFLGSEVASSAYYRPINAAEKALHDLDVYKTPLLPSRLRGSPKIPDMFRPKRFSVPTLLHKEQDNKPRLGMVDTGKGNEDLSSVSPYAGRGGLKKLLAKRRLEEEEEEEKERENAMEEDEDDSLQYEEPELAVPETLPPPVLLPAVPASPVPGRTQSSLRVGRTTTSRNHIQRPTRPVATNAATASTRTTGRYSAKFNEDELDIQMTTEATEEANVRKEVRKATEAEQTKEVQGRKEAQKIVLPPGFSFVNDKAPITHDATDAKEPPLTALPFSFADWAASKGIPVPTEAPKQPVSVFAKLASAPATALPTVAAESTPETLTVAPTTPALSTMPSFSLTPPTPAPPVPAPAPSAPSTSAQPARTEGSSIPNFFTNSALLKAGANVTQAVTVPPSPMFSSELAARPAVSALGEAKAAEPTAPTPTEQPKSTPTSLFGRPAPAAKEAPVQPSTSLFGSVPSAISATPDTLSGAPQKPAEEPKSLAPAFNFAAPSQAAEVSKPSGSVFSFATPPKPAEVPKHSTPSFGFPKPAETSAPSPFSFATTSKPAEAPATPAAPAQPSFFATPAKPAESSAPPSFPFTFGAPKAEQAKAPEAKAEPLKPSLFGNAPAAPSPFAGFGGAAASSPAAEQPKSAFSFTPSAPAVAAEQPKSFFDAAPSAGSAFGQPAASAPSDGTNAKSPFSFGASPSSTPAAKLAYTFGAPPSGGHGTDVSSKPFVFGSSTTSARPTTPPHTHDSEVMMDESPTRGSSMDMNGSAKPEIAKVQTGFTFGQSGTSGVSPFGQPNQNNSSSFNFASNPNPFGAKPEAKPEIKTTFAGFGQQAGSSGFTFGHKESTQSPLSPSPFPPSPFNQAPAQSAAAAFPFGGPSPGGAFGQRPSTAPSNPASPSTFNPPNAFNFAPSPTSAGAPANQFRFGSQPASPAAANPGLPQQQSAAPVQFHFAQTPVPSPSSPFPENPAQQPAIPGEVMFVMGSAPPPVPKENRPMRRLPNRRNAKR</sequence>
<feature type="compositionally biased region" description="Low complexity" evidence="1">
    <location>
        <begin position="1150"/>
        <end position="1165"/>
    </location>
</feature>
<feature type="compositionally biased region" description="Basic and acidic residues" evidence="1">
    <location>
        <begin position="517"/>
        <end position="540"/>
    </location>
</feature>
<feature type="compositionally biased region" description="Basic residues" evidence="1">
    <location>
        <begin position="1285"/>
        <end position="1296"/>
    </location>
</feature>
<comment type="caution">
    <text evidence="2">The sequence shown here is derived from an EMBL/GenBank/DDBJ whole genome shotgun (WGS) entry which is preliminary data.</text>
</comment>
<feature type="region of interest" description="Disordered" evidence="1">
    <location>
        <begin position="510"/>
        <end position="540"/>
    </location>
</feature>
<organism evidence="2 3">
    <name type="scientific">Sparassis crispa</name>
    <dbReference type="NCBI Taxonomy" id="139825"/>
    <lineage>
        <taxon>Eukaryota</taxon>
        <taxon>Fungi</taxon>
        <taxon>Dikarya</taxon>
        <taxon>Basidiomycota</taxon>
        <taxon>Agaricomycotina</taxon>
        <taxon>Agaricomycetes</taxon>
        <taxon>Polyporales</taxon>
        <taxon>Sparassidaceae</taxon>
        <taxon>Sparassis</taxon>
    </lineage>
</organism>
<feature type="compositionally biased region" description="Low complexity" evidence="1">
    <location>
        <begin position="907"/>
        <end position="930"/>
    </location>
</feature>
<feature type="compositionally biased region" description="Low complexity" evidence="1">
    <location>
        <begin position="1174"/>
        <end position="1203"/>
    </location>
</feature>
<dbReference type="InParanoid" id="A0A401GJR5"/>
<feature type="compositionally biased region" description="Low complexity" evidence="1">
    <location>
        <begin position="844"/>
        <end position="889"/>
    </location>
</feature>
<feature type="region of interest" description="Disordered" evidence="1">
    <location>
        <begin position="956"/>
        <end position="1296"/>
    </location>
</feature>
<feature type="region of interest" description="Disordered" evidence="1">
    <location>
        <begin position="628"/>
        <end position="672"/>
    </location>
</feature>
<feature type="compositionally biased region" description="Polar residues" evidence="1">
    <location>
        <begin position="751"/>
        <end position="770"/>
    </location>
</feature>
<feature type="region of interest" description="Disordered" evidence="1">
    <location>
        <begin position="49"/>
        <end position="176"/>
    </location>
</feature>
<name>A0A401GJR5_9APHY</name>
<reference evidence="2 3" key="1">
    <citation type="journal article" date="2018" name="Sci. Rep.">
        <title>Genome sequence of the cauliflower mushroom Sparassis crispa (Hanabiratake) and its association with beneficial usage.</title>
        <authorList>
            <person name="Kiyama R."/>
            <person name="Furutani Y."/>
            <person name="Kawaguchi K."/>
            <person name="Nakanishi T."/>
        </authorList>
    </citation>
    <scope>NUCLEOTIDE SEQUENCE [LARGE SCALE GENOMIC DNA]</scope>
</reference>
<feature type="compositionally biased region" description="Low complexity" evidence="1">
    <location>
        <begin position="715"/>
        <end position="728"/>
    </location>
</feature>
<feature type="compositionally biased region" description="Polar residues" evidence="1">
    <location>
        <begin position="146"/>
        <end position="161"/>
    </location>
</feature>
<dbReference type="EMBL" id="BFAD01000004">
    <property type="protein sequence ID" value="GBE82400.1"/>
    <property type="molecule type" value="Genomic_DNA"/>
</dbReference>
<evidence type="ECO:0000313" key="2">
    <source>
        <dbReference type="EMBL" id="GBE82400.1"/>
    </source>
</evidence>
<feature type="compositionally biased region" description="Acidic residues" evidence="1">
    <location>
        <begin position="407"/>
        <end position="428"/>
    </location>
</feature>